<protein>
    <recommendedName>
        <fullName evidence="1">Phage-Barnase-EndoU-ColicinE5/D-RelE like nuclease 4 domain-containing protein</fullName>
    </recommendedName>
</protein>
<proteinExistence type="predicted"/>
<name>A0A848CS12_9FIRM</name>
<gene>
    <name evidence="2" type="ORF">HF855_10230</name>
</gene>
<evidence type="ECO:0000313" key="3">
    <source>
        <dbReference type="Proteomes" id="UP000580130"/>
    </source>
</evidence>
<dbReference type="Pfam" id="PF18813">
    <property type="entry name" value="PBECR4"/>
    <property type="match status" value="1"/>
</dbReference>
<sequence length="119" mass="14317">MLHSNDLLTIETMPSWSDISLALYKEFSEQYLIPTIFRYYLENGEIIDVRFEEWAIYHILGIQHINGKISKTKFFEEIENGLDLDSFMENKKLKKRLNDFKHRIRMFGCIYQIMKDEKG</sequence>
<dbReference type="AlphaFoldDB" id="A0A848CS12"/>
<evidence type="ECO:0000259" key="1">
    <source>
        <dbReference type="Pfam" id="PF18813"/>
    </source>
</evidence>
<dbReference type="Proteomes" id="UP000580130">
    <property type="component" value="Unassembled WGS sequence"/>
</dbReference>
<feature type="domain" description="Phage-Barnase-EndoU-ColicinE5/D-RelE like nuclease 4" evidence="1">
    <location>
        <begin position="23"/>
        <end position="113"/>
    </location>
</feature>
<dbReference type="InterPro" id="IPR041420">
    <property type="entry name" value="PBECR4"/>
</dbReference>
<organism evidence="2 3">
    <name type="scientific">Dorea formicigenerans</name>
    <dbReference type="NCBI Taxonomy" id="39486"/>
    <lineage>
        <taxon>Bacteria</taxon>
        <taxon>Bacillati</taxon>
        <taxon>Bacillota</taxon>
        <taxon>Clostridia</taxon>
        <taxon>Lachnospirales</taxon>
        <taxon>Lachnospiraceae</taxon>
        <taxon>Dorea</taxon>
    </lineage>
</organism>
<accession>A0A848CS12</accession>
<dbReference type="EMBL" id="JABAFX010000025">
    <property type="protein sequence ID" value="NME57781.1"/>
    <property type="molecule type" value="Genomic_DNA"/>
</dbReference>
<evidence type="ECO:0000313" key="2">
    <source>
        <dbReference type="EMBL" id="NME57781.1"/>
    </source>
</evidence>
<comment type="caution">
    <text evidence="2">The sequence shown here is derived from an EMBL/GenBank/DDBJ whole genome shotgun (WGS) entry which is preliminary data.</text>
</comment>
<reference evidence="2 3" key="1">
    <citation type="submission" date="2020-04" db="EMBL/GenBank/DDBJ databases">
        <authorList>
            <person name="Hitch T.C.A."/>
            <person name="Wylensek D."/>
            <person name="Clavel T."/>
        </authorList>
    </citation>
    <scope>NUCLEOTIDE SEQUENCE [LARGE SCALE GENOMIC DNA]</scope>
    <source>
        <strain evidence="2 3">BSM-383-APC-5F</strain>
    </source>
</reference>
<dbReference type="RefSeq" id="WP_168933934.1">
    <property type="nucleotide sequence ID" value="NZ_JABAFX010000025.1"/>
</dbReference>